<dbReference type="Pfam" id="PF03772">
    <property type="entry name" value="Competence"/>
    <property type="match status" value="1"/>
</dbReference>
<evidence type="ECO:0000256" key="1">
    <source>
        <dbReference type="ARBA" id="ARBA00004651"/>
    </source>
</evidence>
<reference evidence="8 9" key="1">
    <citation type="submission" date="2019-06" db="EMBL/GenBank/DDBJ databases">
        <title>Sequencing the genomes of 1000 actinobacteria strains.</title>
        <authorList>
            <person name="Klenk H.-P."/>
        </authorList>
    </citation>
    <scope>NUCLEOTIDE SEQUENCE [LARGE SCALE GENOMIC DNA]</scope>
    <source>
        <strain evidence="8 9">DSM 18031</strain>
    </source>
</reference>
<dbReference type="GO" id="GO:0005886">
    <property type="term" value="C:plasma membrane"/>
    <property type="evidence" value="ECO:0007669"/>
    <property type="project" value="UniProtKB-SubCell"/>
</dbReference>
<dbReference type="Proteomes" id="UP000318331">
    <property type="component" value="Unassembled WGS sequence"/>
</dbReference>
<keyword evidence="5 6" id="KW-0472">Membrane</keyword>
<keyword evidence="2" id="KW-1003">Cell membrane</keyword>
<feature type="transmembrane region" description="Helical" evidence="6">
    <location>
        <begin position="407"/>
        <end position="431"/>
    </location>
</feature>
<comment type="caution">
    <text evidence="8">The sequence shown here is derived from an EMBL/GenBank/DDBJ whole genome shotgun (WGS) entry which is preliminary data.</text>
</comment>
<dbReference type="Pfam" id="PF00753">
    <property type="entry name" value="Lactamase_B"/>
    <property type="match status" value="1"/>
</dbReference>
<dbReference type="NCBIfam" id="TIGR00360">
    <property type="entry name" value="ComEC_N-term"/>
    <property type="match status" value="1"/>
</dbReference>
<dbReference type="EMBL" id="VFPN01000003">
    <property type="protein sequence ID" value="TQM61253.1"/>
    <property type="molecule type" value="Genomic_DNA"/>
</dbReference>
<dbReference type="PANTHER" id="PTHR30619">
    <property type="entry name" value="DNA INTERNALIZATION/COMPETENCE PROTEIN COMEC/REC2"/>
    <property type="match status" value="1"/>
</dbReference>
<dbReference type="SMART" id="SM00849">
    <property type="entry name" value="Lactamase_B"/>
    <property type="match status" value="1"/>
</dbReference>
<feature type="transmembrane region" description="Helical" evidence="6">
    <location>
        <begin position="466"/>
        <end position="486"/>
    </location>
</feature>
<comment type="subcellular location">
    <subcellularLocation>
        <location evidence="1">Cell membrane</location>
        <topology evidence="1">Multi-pass membrane protein</topology>
    </subcellularLocation>
</comment>
<dbReference type="AlphaFoldDB" id="A0A543HSD7"/>
<dbReference type="InterPro" id="IPR036866">
    <property type="entry name" value="RibonucZ/Hydroxyglut_hydro"/>
</dbReference>
<feature type="domain" description="Metallo-beta-lactamase" evidence="7">
    <location>
        <begin position="542"/>
        <end position="709"/>
    </location>
</feature>
<dbReference type="Gene3D" id="3.60.15.10">
    <property type="entry name" value="Ribonuclease Z/Hydroxyacylglutathione hydrolase-like"/>
    <property type="match status" value="1"/>
</dbReference>
<feature type="transmembrane region" description="Helical" evidence="6">
    <location>
        <begin position="315"/>
        <end position="335"/>
    </location>
</feature>
<keyword evidence="4 6" id="KW-1133">Transmembrane helix</keyword>
<gene>
    <name evidence="8" type="ORF">FB466_2195</name>
</gene>
<proteinExistence type="predicted"/>
<dbReference type="InterPro" id="IPR035681">
    <property type="entry name" value="ComA-like_MBL"/>
</dbReference>
<dbReference type="CDD" id="cd07731">
    <property type="entry name" value="ComA-like_MBL-fold"/>
    <property type="match status" value="1"/>
</dbReference>
<feature type="transmembrane region" description="Helical" evidence="6">
    <location>
        <begin position="498"/>
        <end position="518"/>
    </location>
</feature>
<keyword evidence="9" id="KW-1185">Reference proteome</keyword>
<dbReference type="InterPro" id="IPR004477">
    <property type="entry name" value="ComEC_N"/>
</dbReference>
<organism evidence="8 9">
    <name type="scientific">Klugiella xanthotipulae</name>
    <dbReference type="NCBI Taxonomy" id="244735"/>
    <lineage>
        <taxon>Bacteria</taxon>
        <taxon>Bacillati</taxon>
        <taxon>Actinomycetota</taxon>
        <taxon>Actinomycetes</taxon>
        <taxon>Micrococcales</taxon>
        <taxon>Microbacteriaceae</taxon>
        <taxon>Klugiella</taxon>
    </lineage>
</organism>
<feature type="transmembrane region" description="Helical" evidence="6">
    <location>
        <begin position="342"/>
        <end position="362"/>
    </location>
</feature>
<keyword evidence="3 6" id="KW-0812">Transmembrane</keyword>
<evidence type="ECO:0000256" key="2">
    <source>
        <dbReference type="ARBA" id="ARBA00022475"/>
    </source>
</evidence>
<dbReference type="InterPro" id="IPR052159">
    <property type="entry name" value="Competence_DNA_uptake"/>
</dbReference>
<sequence length="787" mass="81505">MPDLRLVIPAVVVWCAAIVLVGVPEYASASGIGAFALCAVWAGTLLVGRGGGTLTLLLVSCALLGLVGCRVATGEESRTPAELERLLSDRTELCAEFLIMGTPESAASGFGDGLFVSATMRSVGPCAGEGPHVSLSAPVQLLAERNALRDAEQRTVTIGWVVSGSVRLSPTTSGDQQAYRARLDSSSTQVSPPGVLLQHLNGLRASFLELSRDMPGRGGQLLPGLAIGDTTLVSEELESDMVESSLTHLTAVSGANCAVITGLIMGVGRWCGLRRRTRLIAATAALLAFVLLVTPEPSVLRAAVMSLVVMLSLGTGRPGAGLSSLAVAVIGLVLWDPWLARHYGFVLSVLATAGLLALSGPLTERLRVWFPAWIAAALAVPLAAQLTCQPVLILLQPVLPVYGVLANLAAAPAAPIATIVGLIACVCAPGVPGLARVAIEVAWWPSSWIAQIAEVSSSLPGAQVSWVSGVLGALLLGMGTAMGVIVLRLSARRGYRPILRPVLLLAIALVAGAGLGGANGRGWYAQLTHPAEWSYVMCDVGQGDAVLINAGTATVLVDVGPYPTLIRDCLDLMGVEVVDLLVLSHYDQDHVGGLEGVLGQVREAVVAPTVGESREGVVLDSLDHAGIPVQTGLSGDVGVVGDSAWRVWAPDSTDDADNSNDLSVVLEVNGPRGSAIFLGDLGESAQRRLLATMRDTGSVPHPDVVKVSHHGSRDQCPEFYRELGAPVALVSVGQDNGYGHPTDDALSLLSAAGSSVARTDELGTVALSREPEGPEWVVWNSGTSAEK</sequence>
<feature type="transmembrane region" description="Helical" evidence="6">
    <location>
        <begin position="6"/>
        <end position="23"/>
    </location>
</feature>
<accession>A0A543HSD7</accession>
<evidence type="ECO:0000313" key="8">
    <source>
        <dbReference type="EMBL" id="TQM61253.1"/>
    </source>
</evidence>
<evidence type="ECO:0000259" key="7">
    <source>
        <dbReference type="SMART" id="SM00849"/>
    </source>
</evidence>
<evidence type="ECO:0000256" key="5">
    <source>
        <dbReference type="ARBA" id="ARBA00023136"/>
    </source>
</evidence>
<feature type="transmembrane region" description="Helical" evidence="6">
    <location>
        <begin position="54"/>
        <end position="73"/>
    </location>
</feature>
<dbReference type="InterPro" id="IPR001279">
    <property type="entry name" value="Metallo-B-lactamas"/>
</dbReference>
<name>A0A543HSD7_9MICO</name>
<evidence type="ECO:0000313" key="9">
    <source>
        <dbReference type="Proteomes" id="UP000318331"/>
    </source>
</evidence>
<evidence type="ECO:0000256" key="6">
    <source>
        <dbReference type="SAM" id="Phobius"/>
    </source>
</evidence>
<dbReference type="SUPFAM" id="SSF56281">
    <property type="entry name" value="Metallo-hydrolase/oxidoreductase"/>
    <property type="match status" value="1"/>
</dbReference>
<evidence type="ECO:0000256" key="3">
    <source>
        <dbReference type="ARBA" id="ARBA00022692"/>
    </source>
</evidence>
<dbReference type="PANTHER" id="PTHR30619:SF1">
    <property type="entry name" value="RECOMBINATION PROTEIN 2"/>
    <property type="match status" value="1"/>
</dbReference>
<feature type="transmembrane region" description="Helical" evidence="6">
    <location>
        <begin position="368"/>
        <end position="395"/>
    </location>
</feature>
<feature type="transmembrane region" description="Helical" evidence="6">
    <location>
        <begin position="279"/>
        <end position="295"/>
    </location>
</feature>
<protein>
    <submittedName>
        <fullName evidence="8">Competence protein ComEC</fullName>
    </submittedName>
</protein>
<evidence type="ECO:0000256" key="4">
    <source>
        <dbReference type="ARBA" id="ARBA00022989"/>
    </source>
</evidence>